<reference evidence="1 2" key="1">
    <citation type="submission" date="2016-06" db="EMBL/GenBank/DDBJ databases">
        <authorList>
            <person name="Kjaerup R.B."/>
            <person name="Dalgaard T.S."/>
            <person name="Juul-Madsen H.R."/>
        </authorList>
    </citation>
    <scope>NUCLEOTIDE SEQUENCE [LARGE SCALE GENOMIC DNA]</scope>
    <source>
        <strain evidence="1 2">1S159</strain>
    </source>
</reference>
<evidence type="ECO:0000313" key="2">
    <source>
        <dbReference type="Proteomes" id="UP000093523"/>
    </source>
</evidence>
<dbReference type="STRING" id="688.A6E04_17775"/>
<name>A0A1B9NUX3_ALILO</name>
<comment type="caution">
    <text evidence="1">The sequence shown here is derived from an EMBL/GenBank/DDBJ whole genome shotgun (WGS) entry which is preliminary data.</text>
</comment>
<evidence type="ECO:0000313" key="1">
    <source>
        <dbReference type="EMBL" id="OCH17853.1"/>
    </source>
</evidence>
<proteinExistence type="predicted"/>
<organism evidence="1 2">
    <name type="scientific">Aliivibrio logei</name>
    <name type="common">Vibrio logei</name>
    <dbReference type="NCBI Taxonomy" id="688"/>
    <lineage>
        <taxon>Bacteria</taxon>
        <taxon>Pseudomonadati</taxon>
        <taxon>Pseudomonadota</taxon>
        <taxon>Gammaproteobacteria</taxon>
        <taxon>Vibrionales</taxon>
        <taxon>Vibrionaceae</taxon>
        <taxon>Aliivibrio</taxon>
    </lineage>
</organism>
<dbReference type="EMBL" id="MAJU01000026">
    <property type="protein sequence ID" value="OCH17853.1"/>
    <property type="molecule type" value="Genomic_DNA"/>
</dbReference>
<gene>
    <name evidence="1" type="ORF">A6E04_17775</name>
</gene>
<protein>
    <submittedName>
        <fullName evidence="1">Uncharacterized protein</fullName>
    </submittedName>
</protein>
<dbReference type="RefSeq" id="WP_065611995.1">
    <property type="nucleotide sequence ID" value="NZ_CAWMPN010000026.1"/>
</dbReference>
<dbReference type="AlphaFoldDB" id="A0A1B9NUX3"/>
<dbReference type="OrthoDB" id="5917820at2"/>
<dbReference type="Proteomes" id="UP000093523">
    <property type="component" value="Unassembled WGS sequence"/>
</dbReference>
<sequence>MKVQTKNNLMFDSQHPKCQLHFARTHGRGFAFVQCLDTGLNGKAEHVKRYWGFYADSLDEEENKAAIYNIMNSGSQWPDLPK</sequence>
<accession>A0A1B9NUX3</accession>